<dbReference type="Pfam" id="PF13374">
    <property type="entry name" value="TPR_10"/>
    <property type="match status" value="1"/>
</dbReference>
<dbReference type="OrthoDB" id="1658288at2759"/>
<accession>A0A9W4IUE0</accession>
<comment type="caution">
    <text evidence="2">The sequence shown here is derived from an EMBL/GenBank/DDBJ whole genome shotgun (WGS) entry which is preliminary data.</text>
</comment>
<feature type="compositionally biased region" description="Polar residues" evidence="1">
    <location>
        <begin position="49"/>
        <end position="66"/>
    </location>
</feature>
<dbReference type="AlphaFoldDB" id="A0A9W4IUE0"/>
<evidence type="ECO:0000313" key="2">
    <source>
        <dbReference type="EMBL" id="CAG8345696.1"/>
    </source>
</evidence>
<gene>
    <name evidence="2" type="ORF">PSALAMII_LOCUS2916</name>
</gene>
<organism evidence="2 3">
    <name type="scientific">Penicillium salamii</name>
    <dbReference type="NCBI Taxonomy" id="1612424"/>
    <lineage>
        <taxon>Eukaryota</taxon>
        <taxon>Fungi</taxon>
        <taxon>Dikarya</taxon>
        <taxon>Ascomycota</taxon>
        <taxon>Pezizomycotina</taxon>
        <taxon>Eurotiomycetes</taxon>
        <taxon>Eurotiomycetidae</taxon>
        <taxon>Eurotiales</taxon>
        <taxon>Aspergillaceae</taxon>
        <taxon>Penicillium</taxon>
    </lineage>
</organism>
<dbReference type="Gene3D" id="1.25.40.10">
    <property type="entry name" value="Tetratricopeptide repeat domain"/>
    <property type="match status" value="1"/>
</dbReference>
<protein>
    <recommendedName>
        <fullName evidence="4">Kinesin light chain</fullName>
    </recommendedName>
</protein>
<proteinExistence type="predicted"/>
<evidence type="ECO:0008006" key="4">
    <source>
        <dbReference type="Google" id="ProtNLM"/>
    </source>
</evidence>
<sequence length="73" mass="8191">METRKTKFGEDHPDTLTSMANLAFTWKSSGHDAEAISLLRESLTKQKQTLGLSHPTTLSNSETLSEWETKLAR</sequence>
<dbReference type="InterPro" id="IPR011990">
    <property type="entry name" value="TPR-like_helical_dom_sf"/>
</dbReference>
<evidence type="ECO:0000313" key="3">
    <source>
        <dbReference type="Proteomes" id="UP001152592"/>
    </source>
</evidence>
<feature type="region of interest" description="Disordered" evidence="1">
    <location>
        <begin position="49"/>
        <end position="73"/>
    </location>
</feature>
<reference evidence="2" key="1">
    <citation type="submission" date="2021-07" db="EMBL/GenBank/DDBJ databases">
        <authorList>
            <person name="Branca A.L. A."/>
        </authorList>
    </citation>
    <scope>NUCLEOTIDE SEQUENCE</scope>
</reference>
<evidence type="ECO:0000256" key="1">
    <source>
        <dbReference type="SAM" id="MobiDB-lite"/>
    </source>
</evidence>
<dbReference type="EMBL" id="CAJVPD010000118">
    <property type="protein sequence ID" value="CAG8345696.1"/>
    <property type="molecule type" value="Genomic_DNA"/>
</dbReference>
<dbReference type="Proteomes" id="UP001152592">
    <property type="component" value="Unassembled WGS sequence"/>
</dbReference>
<name>A0A9W4IUE0_9EURO</name>